<name>A0A934W625_9BURK</name>
<dbReference type="InterPro" id="IPR029025">
    <property type="entry name" value="T3SS_substrate_exporter_C"/>
</dbReference>
<keyword evidence="2" id="KW-1185">Reference proteome</keyword>
<reference evidence="1" key="1">
    <citation type="submission" date="2021-01" db="EMBL/GenBank/DDBJ databases">
        <title>Genome sequence of strain Noviherbaspirillum sp. DKR-6.</title>
        <authorList>
            <person name="Chaudhary D.K."/>
        </authorList>
    </citation>
    <scope>NUCLEOTIDE SEQUENCE</scope>
    <source>
        <strain evidence="1">DKR-6</strain>
    </source>
</reference>
<evidence type="ECO:0000313" key="1">
    <source>
        <dbReference type="EMBL" id="MBK4735687.1"/>
    </source>
</evidence>
<dbReference type="Proteomes" id="UP000622890">
    <property type="component" value="Unassembled WGS sequence"/>
</dbReference>
<accession>A0A934W625</accession>
<dbReference type="RefSeq" id="WP_200592462.1">
    <property type="nucleotide sequence ID" value="NZ_JAEPBG010000005.1"/>
</dbReference>
<dbReference type="SUPFAM" id="SSF160544">
    <property type="entry name" value="EscU C-terminal domain-like"/>
    <property type="match status" value="1"/>
</dbReference>
<dbReference type="EMBL" id="JAEPBG010000005">
    <property type="protein sequence ID" value="MBK4735687.1"/>
    <property type="molecule type" value="Genomic_DNA"/>
</dbReference>
<dbReference type="Gene3D" id="3.40.1690.10">
    <property type="entry name" value="secretion proteins EscU"/>
    <property type="match status" value="1"/>
</dbReference>
<dbReference type="AlphaFoldDB" id="A0A934W625"/>
<sequence length="96" mass="10330">MNTSPLPRVVGLAYDADSAEALPSIVLKAAGPITEELLAQTLRRDGPRIVRDATLLEQLYRLPVDAAIDPSLFELVAALLAHVIAVNERIGNESRS</sequence>
<gene>
    <name evidence="1" type="ORF">JJB74_13775</name>
</gene>
<evidence type="ECO:0000313" key="2">
    <source>
        <dbReference type="Proteomes" id="UP000622890"/>
    </source>
</evidence>
<comment type="caution">
    <text evidence="1">The sequence shown here is derived from an EMBL/GenBank/DDBJ whole genome shotgun (WGS) entry which is preliminary data.</text>
</comment>
<proteinExistence type="predicted"/>
<organism evidence="1 2">
    <name type="scientific">Noviherbaspirillum pedocola</name>
    <dbReference type="NCBI Taxonomy" id="2801341"/>
    <lineage>
        <taxon>Bacteria</taxon>
        <taxon>Pseudomonadati</taxon>
        <taxon>Pseudomonadota</taxon>
        <taxon>Betaproteobacteria</taxon>
        <taxon>Burkholderiales</taxon>
        <taxon>Oxalobacteraceae</taxon>
        <taxon>Noviherbaspirillum</taxon>
    </lineage>
</organism>
<protein>
    <submittedName>
        <fullName evidence="1">Uncharacterized protein</fullName>
    </submittedName>
</protein>